<feature type="coiled-coil region" evidence="1">
    <location>
        <begin position="64"/>
        <end position="91"/>
    </location>
</feature>
<gene>
    <name evidence="3" type="ORF">A2845_00595</name>
</gene>
<keyword evidence="1" id="KW-0175">Coiled coil</keyword>
<evidence type="ECO:0000256" key="2">
    <source>
        <dbReference type="SAM" id="MobiDB-lite"/>
    </source>
</evidence>
<sequence>MYDDEDDDDEDEGEIGLDAETVRREEAEVVQGKASRAFYDDLAKKEDDRHNAMRLDMQQRALAAGELRQKLRNKETELHALQLKITIEEDRIDYEKKKAYRLGGGESIATGDGATRSVPIPILSKDVDAKDADQEFSVEHAEIHIKQLQSEKLELEKVLSGMKEHLNEEERALSQLQHQLVRM</sequence>
<name>A0A1G2D038_9BACT</name>
<protein>
    <submittedName>
        <fullName evidence="3">Uncharacterized protein</fullName>
    </submittedName>
</protein>
<feature type="coiled-coil region" evidence="1">
    <location>
        <begin position="138"/>
        <end position="179"/>
    </location>
</feature>
<dbReference type="AlphaFoldDB" id="A0A1G2D038"/>
<dbReference type="Proteomes" id="UP000177122">
    <property type="component" value="Unassembled WGS sequence"/>
</dbReference>
<feature type="compositionally biased region" description="Acidic residues" evidence="2">
    <location>
        <begin position="1"/>
        <end position="17"/>
    </location>
</feature>
<evidence type="ECO:0000313" key="3">
    <source>
        <dbReference type="EMBL" id="OGZ06290.1"/>
    </source>
</evidence>
<organism evidence="3 4">
    <name type="scientific">Candidatus Lloydbacteria bacterium RIFCSPHIGHO2_01_FULL_49_22</name>
    <dbReference type="NCBI Taxonomy" id="1798658"/>
    <lineage>
        <taxon>Bacteria</taxon>
        <taxon>Candidatus Lloydiibacteriota</taxon>
    </lineage>
</organism>
<comment type="caution">
    <text evidence="3">The sequence shown here is derived from an EMBL/GenBank/DDBJ whole genome shotgun (WGS) entry which is preliminary data.</text>
</comment>
<accession>A0A1G2D038</accession>
<dbReference type="EMBL" id="MHLI01000004">
    <property type="protein sequence ID" value="OGZ06290.1"/>
    <property type="molecule type" value="Genomic_DNA"/>
</dbReference>
<proteinExistence type="predicted"/>
<feature type="region of interest" description="Disordered" evidence="2">
    <location>
        <begin position="1"/>
        <end position="26"/>
    </location>
</feature>
<evidence type="ECO:0000313" key="4">
    <source>
        <dbReference type="Proteomes" id="UP000177122"/>
    </source>
</evidence>
<reference evidence="3 4" key="1">
    <citation type="journal article" date="2016" name="Nat. Commun.">
        <title>Thousands of microbial genomes shed light on interconnected biogeochemical processes in an aquifer system.</title>
        <authorList>
            <person name="Anantharaman K."/>
            <person name="Brown C.T."/>
            <person name="Hug L.A."/>
            <person name="Sharon I."/>
            <person name="Castelle C.J."/>
            <person name="Probst A.J."/>
            <person name="Thomas B.C."/>
            <person name="Singh A."/>
            <person name="Wilkins M.J."/>
            <person name="Karaoz U."/>
            <person name="Brodie E.L."/>
            <person name="Williams K.H."/>
            <person name="Hubbard S.S."/>
            <person name="Banfield J.F."/>
        </authorList>
    </citation>
    <scope>NUCLEOTIDE SEQUENCE [LARGE SCALE GENOMIC DNA]</scope>
</reference>
<evidence type="ECO:0000256" key="1">
    <source>
        <dbReference type="SAM" id="Coils"/>
    </source>
</evidence>